<protein>
    <recommendedName>
        <fullName evidence="5">RxLR effector protein</fullName>
    </recommendedName>
</protein>
<evidence type="ECO:0000256" key="2">
    <source>
        <dbReference type="ARBA" id="ARBA00010400"/>
    </source>
</evidence>
<evidence type="ECO:0000313" key="8">
    <source>
        <dbReference type="Proteomes" id="UP001259832"/>
    </source>
</evidence>
<comment type="caution">
    <text evidence="7">The sequence shown here is derived from an EMBL/GenBank/DDBJ whole genome shotgun (WGS) entry which is preliminary data.</text>
</comment>
<reference evidence="7" key="1">
    <citation type="submission" date="2023-08" db="EMBL/GenBank/DDBJ databases">
        <title>Reference Genome Resource for the Citrus Pathogen Phytophthora citrophthora.</title>
        <authorList>
            <person name="Moller H."/>
            <person name="Coetzee B."/>
            <person name="Rose L.J."/>
            <person name="Van Niekerk J.M."/>
        </authorList>
    </citation>
    <scope>NUCLEOTIDE SEQUENCE</scope>
    <source>
        <strain evidence="7">STE-U-9442</strain>
    </source>
</reference>
<evidence type="ECO:0000313" key="7">
    <source>
        <dbReference type="EMBL" id="KAK1944323.1"/>
    </source>
</evidence>
<evidence type="ECO:0000256" key="1">
    <source>
        <dbReference type="ARBA" id="ARBA00004613"/>
    </source>
</evidence>
<comment type="similarity">
    <text evidence="2 5">Belongs to the RxLR effector family.</text>
</comment>
<feature type="region of interest" description="Disordered" evidence="6">
    <location>
        <begin position="36"/>
        <end position="69"/>
    </location>
</feature>
<name>A0AAD9GU68_9STRA</name>
<dbReference type="AlphaFoldDB" id="A0AAD9GU68"/>
<dbReference type="GO" id="GO:0005576">
    <property type="term" value="C:extracellular region"/>
    <property type="evidence" value="ECO:0007669"/>
    <property type="project" value="UniProtKB-SubCell"/>
</dbReference>
<dbReference type="EMBL" id="JASMQC010000006">
    <property type="protein sequence ID" value="KAK1944323.1"/>
    <property type="molecule type" value="Genomic_DNA"/>
</dbReference>
<accession>A0AAD9GU68</accession>
<feature type="chain" id="PRO_5041766773" description="RxLR effector protein" evidence="5">
    <location>
        <begin position="23"/>
        <end position="159"/>
    </location>
</feature>
<organism evidence="7 8">
    <name type="scientific">Phytophthora citrophthora</name>
    <dbReference type="NCBI Taxonomy" id="4793"/>
    <lineage>
        <taxon>Eukaryota</taxon>
        <taxon>Sar</taxon>
        <taxon>Stramenopiles</taxon>
        <taxon>Oomycota</taxon>
        <taxon>Peronosporomycetes</taxon>
        <taxon>Peronosporales</taxon>
        <taxon>Peronosporaceae</taxon>
        <taxon>Phytophthora</taxon>
    </lineage>
</organism>
<comment type="subcellular location">
    <subcellularLocation>
        <location evidence="1 5">Secreted</location>
    </subcellularLocation>
</comment>
<gene>
    <name evidence="7" type="ORF">P3T76_004235</name>
</gene>
<proteinExistence type="inferred from homology"/>
<evidence type="ECO:0000256" key="6">
    <source>
        <dbReference type="SAM" id="MobiDB-lite"/>
    </source>
</evidence>
<feature type="signal peptide" evidence="5">
    <location>
        <begin position="1"/>
        <end position="22"/>
    </location>
</feature>
<evidence type="ECO:0000256" key="3">
    <source>
        <dbReference type="ARBA" id="ARBA00022525"/>
    </source>
</evidence>
<comment type="domain">
    <text evidence="5">The RxLR-dEER motif acts to carry the protein into the host cell cytoplasm through binding to cell surface phosphatidylinositol-3-phosphate.</text>
</comment>
<feature type="compositionally biased region" description="Basic and acidic residues" evidence="6">
    <location>
        <begin position="40"/>
        <end position="55"/>
    </location>
</feature>
<keyword evidence="4 5" id="KW-0732">Signal</keyword>
<keyword evidence="3 5" id="KW-0964">Secreted</keyword>
<keyword evidence="8" id="KW-1185">Reference proteome</keyword>
<dbReference type="Proteomes" id="UP001259832">
    <property type="component" value="Unassembled WGS sequence"/>
</dbReference>
<evidence type="ECO:0000256" key="4">
    <source>
        <dbReference type="ARBA" id="ARBA00022729"/>
    </source>
</evidence>
<evidence type="ECO:0000256" key="5">
    <source>
        <dbReference type="RuleBase" id="RU367124"/>
    </source>
</evidence>
<dbReference type="Pfam" id="PF16810">
    <property type="entry name" value="RXLR"/>
    <property type="match status" value="1"/>
</dbReference>
<comment type="function">
    <text evidence="5">Effector that suppresses plant defense responses during pathogen infection.</text>
</comment>
<dbReference type="InterPro" id="IPR031825">
    <property type="entry name" value="RXLR"/>
</dbReference>
<sequence length="159" mass="17960">MRLHSTVLVALSAFYLFTAANGISAVRAQQLTPSNGELSTAEKYHDEKRSLRAEKIDEDDEQATEREERVSPVSLIFDLFTPKTAEQIAEAAKKAKAVEFYTKLAKSPSFRAERFPSWKTDWMQVESVLVHLKLWGLDGDEFKAIATKYAEFLKTGKLS</sequence>